<dbReference type="RefSeq" id="YP_009843554.1">
    <property type="nucleotide sequence ID" value="NC_048749.1"/>
</dbReference>
<dbReference type="GeneID" id="55613845"/>
<gene>
    <name evidence="1" type="primary">57</name>
    <name evidence="1" type="ORF">SEA_RICKMORE_57</name>
</gene>
<evidence type="ECO:0000313" key="2">
    <source>
        <dbReference type="Proteomes" id="UP000290536"/>
    </source>
</evidence>
<evidence type="ECO:0000313" key="1">
    <source>
        <dbReference type="EMBL" id="QAU06291.1"/>
    </source>
</evidence>
<organism evidence="1 2">
    <name type="scientific">Gordonia phage Rickmore</name>
    <dbReference type="NCBI Taxonomy" id="2507854"/>
    <lineage>
        <taxon>Viruses</taxon>
        <taxon>Duplodnaviria</taxon>
        <taxon>Heunggongvirae</taxon>
        <taxon>Uroviricota</taxon>
        <taxon>Caudoviricetes</taxon>
        <taxon>Deejayvirinae</taxon>
        <taxon>Kenoshavirus</taxon>
        <taxon>Kenoshavirus rickmore</taxon>
    </lineage>
</organism>
<protein>
    <submittedName>
        <fullName evidence="1">Uncharacterized protein</fullName>
    </submittedName>
</protein>
<reference evidence="1 2" key="1">
    <citation type="submission" date="2019-01" db="EMBL/GenBank/DDBJ databases">
        <authorList>
            <person name="Mendiola A."/>
            <person name="Dhungana S."/>
            <person name="Koga A.P."/>
            <person name="Garlena R.A."/>
            <person name="Russell D.A."/>
            <person name="Pope W.H."/>
            <person name="Jacobs-Sera D."/>
            <person name="Hatfull G.F."/>
        </authorList>
    </citation>
    <scope>NUCLEOTIDE SEQUENCE [LARGE SCALE GENOMIC DNA]</scope>
</reference>
<dbReference type="Proteomes" id="UP000290536">
    <property type="component" value="Segment"/>
</dbReference>
<dbReference type="KEGG" id="vg:55613845"/>
<accession>A0A410TB86</accession>
<name>A0A410TB86_9CAUD</name>
<dbReference type="EMBL" id="MK376953">
    <property type="protein sequence ID" value="QAU06291.1"/>
    <property type="molecule type" value="Genomic_DNA"/>
</dbReference>
<proteinExistence type="predicted"/>
<keyword evidence="2" id="KW-1185">Reference proteome</keyword>
<sequence>MTGKPLDELYFEWLYSQVARVSDRNPARSYWCLLNFLYRTEFVWFVANDDNRMEDGRDLRREFVEEYDLDEPDSDWLTIGCSMLEMCIGLSRRLSFEDEVEEDTAVAWFWHLMANVGLRAFTDQELQTEEKETYVVHILEEVIWRTYQSNGRGGLFPLRNPREDQRQVELWYQLSSYLMEGHSAE</sequence>